<evidence type="ECO:0000313" key="4">
    <source>
        <dbReference type="Proteomes" id="UP000824049"/>
    </source>
</evidence>
<sequence length="228" mass="26048">MNNIRKKFVVFPKRRRMVFLGMLCVGAGVFMGRMQVNALNIPEEYSVPEKVSQLAVVRYKGNSKGRFRFYIKNSKGKWKKKFVCTAWVGRRGIDKKREGDQKTPTGLYSLDQGFGILGNPGTKMPYVKVNSQHYWCGDSYSGYYNQLIRRDETGHECTGEHLIDYRGVYDYAVSIGYNKKGKANRGSAIFLHCSRNRATAGCVAISKKYMKRVLKKLDPAANPRILIY</sequence>
<dbReference type="Pfam" id="PF03734">
    <property type="entry name" value="YkuD"/>
    <property type="match status" value="1"/>
</dbReference>
<proteinExistence type="predicted"/>
<keyword evidence="1" id="KW-0573">Peptidoglycan synthesis</keyword>
<dbReference type="GO" id="GO:0009252">
    <property type="term" value="P:peptidoglycan biosynthetic process"/>
    <property type="evidence" value="ECO:0007669"/>
    <property type="project" value="UniProtKB-KW"/>
</dbReference>
<feature type="domain" description="L,D-TPase catalytic" evidence="2">
    <location>
        <begin position="57"/>
        <end position="228"/>
    </location>
</feature>
<evidence type="ECO:0000256" key="1">
    <source>
        <dbReference type="PROSITE-ProRule" id="PRU01373"/>
    </source>
</evidence>
<dbReference type="PANTHER" id="PTHR38589">
    <property type="entry name" value="BLR0621 PROTEIN"/>
    <property type="match status" value="1"/>
</dbReference>
<dbReference type="PANTHER" id="PTHR38589:SF1">
    <property type="entry name" value="BLR0621 PROTEIN"/>
    <property type="match status" value="1"/>
</dbReference>
<dbReference type="GO" id="GO:0008360">
    <property type="term" value="P:regulation of cell shape"/>
    <property type="evidence" value="ECO:0007669"/>
    <property type="project" value="UniProtKB-UniRule"/>
</dbReference>
<accession>A0A9D2EIM5</accession>
<dbReference type="PROSITE" id="PS52029">
    <property type="entry name" value="LD_TPASE"/>
    <property type="match status" value="1"/>
</dbReference>
<reference evidence="3" key="2">
    <citation type="submission" date="2021-04" db="EMBL/GenBank/DDBJ databases">
        <authorList>
            <person name="Gilroy R."/>
        </authorList>
    </citation>
    <scope>NUCLEOTIDE SEQUENCE</scope>
    <source>
        <strain evidence="3">CHK179-28034</strain>
    </source>
</reference>
<evidence type="ECO:0000259" key="2">
    <source>
        <dbReference type="PROSITE" id="PS52029"/>
    </source>
</evidence>
<dbReference type="InterPro" id="IPR005490">
    <property type="entry name" value="LD_TPept_cat_dom"/>
</dbReference>
<comment type="pathway">
    <text evidence="1">Cell wall biogenesis; peptidoglycan biosynthesis.</text>
</comment>
<gene>
    <name evidence="3" type="ORF">H9968_00070</name>
</gene>
<organism evidence="3 4">
    <name type="scientific">Candidatus Anaerobutyricum stercoris</name>
    <dbReference type="NCBI Taxonomy" id="2838457"/>
    <lineage>
        <taxon>Bacteria</taxon>
        <taxon>Bacillati</taxon>
        <taxon>Bacillota</taxon>
        <taxon>Clostridia</taxon>
        <taxon>Lachnospirales</taxon>
        <taxon>Lachnospiraceae</taxon>
        <taxon>Anaerobutyricum</taxon>
    </lineage>
</organism>
<evidence type="ECO:0000313" key="3">
    <source>
        <dbReference type="EMBL" id="HIZ38314.1"/>
    </source>
</evidence>
<dbReference type="GO" id="GO:0071555">
    <property type="term" value="P:cell wall organization"/>
    <property type="evidence" value="ECO:0007669"/>
    <property type="project" value="UniProtKB-UniRule"/>
</dbReference>
<dbReference type="Proteomes" id="UP000824049">
    <property type="component" value="Unassembled WGS sequence"/>
</dbReference>
<keyword evidence="1" id="KW-0133">Cell shape</keyword>
<name>A0A9D2EIM5_9FIRM</name>
<feature type="active site" description="Proton donor/acceptor" evidence="1">
    <location>
        <position position="192"/>
    </location>
</feature>
<protein>
    <submittedName>
        <fullName evidence="3">L,D-transpeptidase family protein</fullName>
    </submittedName>
</protein>
<reference evidence="3" key="1">
    <citation type="journal article" date="2021" name="PeerJ">
        <title>Extensive microbial diversity within the chicken gut microbiome revealed by metagenomics and culture.</title>
        <authorList>
            <person name="Gilroy R."/>
            <person name="Ravi A."/>
            <person name="Getino M."/>
            <person name="Pursley I."/>
            <person name="Horton D.L."/>
            <person name="Alikhan N.F."/>
            <person name="Baker D."/>
            <person name="Gharbi K."/>
            <person name="Hall N."/>
            <person name="Watson M."/>
            <person name="Adriaenssens E.M."/>
            <person name="Foster-Nyarko E."/>
            <person name="Jarju S."/>
            <person name="Secka A."/>
            <person name="Antonio M."/>
            <person name="Oren A."/>
            <person name="Chaudhuri R.R."/>
            <person name="La Ragione R."/>
            <person name="Hildebrand F."/>
            <person name="Pallen M.J."/>
        </authorList>
    </citation>
    <scope>NUCLEOTIDE SEQUENCE</scope>
    <source>
        <strain evidence="3">CHK179-28034</strain>
    </source>
</reference>
<dbReference type="AlphaFoldDB" id="A0A9D2EIM5"/>
<dbReference type="GO" id="GO:0016740">
    <property type="term" value="F:transferase activity"/>
    <property type="evidence" value="ECO:0007669"/>
    <property type="project" value="InterPro"/>
</dbReference>
<keyword evidence="1" id="KW-0961">Cell wall biogenesis/degradation</keyword>
<feature type="active site" description="Nucleophile" evidence="1">
    <location>
        <position position="202"/>
    </location>
</feature>
<dbReference type="EMBL" id="DXBR01000001">
    <property type="protein sequence ID" value="HIZ38314.1"/>
    <property type="molecule type" value="Genomic_DNA"/>
</dbReference>
<comment type="caution">
    <text evidence="3">The sequence shown here is derived from an EMBL/GenBank/DDBJ whole genome shotgun (WGS) entry which is preliminary data.</text>
</comment>